<name>A0A5B8U487_9ACTN</name>
<evidence type="ECO:0000313" key="2">
    <source>
        <dbReference type="EMBL" id="QEC47863.1"/>
    </source>
</evidence>
<gene>
    <name evidence="2" type="ORF">FSW04_09965</name>
</gene>
<evidence type="ECO:0000313" key="3">
    <source>
        <dbReference type="Proteomes" id="UP000321805"/>
    </source>
</evidence>
<accession>A0A5B8U487</accession>
<dbReference type="RefSeq" id="WP_146918799.1">
    <property type="nucleotide sequence ID" value="NZ_CP042430.1"/>
</dbReference>
<sequence length="92" mass="10440">MPSIERADWYAIRRAQSTRPSTYTCPLCGRLLPAMSEHVLITPLGDGRRRRHAHTACAARARRAGRLPSRDEWRAAQPRSPGILARLKGWRP</sequence>
<protein>
    <submittedName>
        <fullName evidence="2">Uncharacterized protein</fullName>
    </submittedName>
</protein>
<organism evidence="2 3">
    <name type="scientific">Baekduia soli</name>
    <dbReference type="NCBI Taxonomy" id="496014"/>
    <lineage>
        <taxon>Bacteria</taxon>
        <taxon>Bacillati</taxon>
        <taxon>Actinomycetota</taxon>
        <taxon>Thermoleophilia</taxon>
        <taxon>Solirubrobacterales</taxon>
        <taxon>Baekduiaceae</taxon>
        <taxon>Baekduia</taxon>
    </lineage>
</organism>
<dbReference type="Proteomes" id="UP000321805">
    <property type="component" value="Chromosome"/>
</dbReference>
<reference evidence="2 3" key="1">
    <citation type="journal article" date="2018" name="J. Microbiol.">
        <title>Baekduia soli gen. nov., sp. nov., a novel bacterium isolated from the soil of Baekdu Mountain and proposal of a novel family name, Baekduiaceae fam. nov.</title>
        <authorList>
            <person name="An D.S."/>
            <person name="Siddiqi M.Z."/>
            <person name="Kim K.H."/>
            <person name="Yu H.S."/>
            <person name="Im W.T."/>
        </authorList>
    </citation>
    <scope>NUCLEOTIDE SEQUENCE [LARGE SCALE GENOMIC DNA]</scope>
    <source>
        <strain evidence="2 3">BR7-21</strain>
    </source>
</reference>
<dbReference type="AlphaFoldDB" id="A0A5B8U487"/>
<feature type="region of interest" description="Disordered" evidence="1">
    <location>
        <begin position="68"/>
        <end position="92"/>
    </location>
</feature>
<proteinExistence type="predicted"/>
<dbReference type="EMBL" id="CP042430">
    <property type="protein sequence ID" value="QEC47863.1"/>
    <property type="molecule type" value="Genomic_DNA"/>
</dbReference>
<evidence type="ECO:0000256" key="1">
    <source>
        <dbReference type="SAM" id="MobiDB-lite"/>
    </source>
</evidence>
<dbReference type="OrthoDB" id="3381577at2"/>
<keyword evidence="3" id="KW-1185">Reference proteome</keyword>
<dbReference type="KEGG" id="bsol:FSW04_09965"/>